<comment type="caution">
    <text evidence="8">The sequence shown here is derived from an EMBL/GenBank/DDBJ whole genome shotgun (WGS) entry which is preliminary data.</text>
</comment>
<evidence type="ECO:0000256" key="5">
    <source>
        <dbReference type="PROSITE-ProRule" id="PRU00277"/>
    </source>
</evidence>
<feature type="compositionally biased region" description="Acidic residues" evidence="6">
    <location>
        <begin position="11"/>
        <end position="25"/>
    </location>
</feature>
<feature type="domain" description="PPIase FKBP-type" evidence="7">
    <location>
        <begin position="175"/>
        <end position="266"/>
    </location>
</feature>
<protein>
    <recommendedName>
        <fullName evidence="2 5">peptidylprolyl isomerase</fullName>
        <ecNumber evidence="2 5">5.2.1.8</ecNumber>
    </recommendedName>
</protein>
<dbReference type="InterPro" id="IPR046357">
    <property type="entry name" value="PPIase_dom_sf"/>
</dbReference>
<dbReference type="SUPFAM" id="SSF54534">
    <property type="entry name" value="FKBP-like"/>
    <property type="match status" value="2"/>
</dbReference>
<dbReference type="AlphaFoldDB" id="A0A7J6W943"/>
<dbReference type="GO" id="GO:0005737">
    <property type="term" value="C:cytoplasm"/>
    <property type="evidence" value="ECO:0007669"/>
    <property type="project" value="TreeGrafter"/>
</dbReference>
<evidence type="ECO:0000313" key="8">
    <source>
        <dbReference type="EMBL" id="KAF5192905.1"/>
    </source>
</evidence>
<gene>
    <name evidence="8" type="ORF">FRX31_017509</name>
</gene>
<evidence type="ECO:0000313" key="9">
    <source>
        <dbReference type="Proteomes" id="UP000554482"/>
    </source>
</evidence>
<evidence type="ECO:0000256" key="3">
    <source>
        <dbReference type="ARBA" id="ARBA00023110"/>
    </source>
</evidence>
<dbReference type="PANTHER" id="PTHR10516">
    <property type="entry name" value="PEPTIDYL-PROLYL CIS-TRANS ISOMERASE"/>
    <property type="match status" value="1"/>
</dbReference>
<dbReference type="PANTHER" id="PTHR10516:SF430">
    <property type="entry name" value="PEPTIDYLPROLYL ISOMERASE"/>
    <property type="match status" value="1"/>
</dbReference>
<organism evidence="8 9">
    <name type="scientific">Thalictrum thalictroides</name>
    <name type="common">Rue-anemone</name>
    <name type="synonym">Anemone thalictroides</name>
    <dbReference type="NCBI Taxonomy" id="46969"/>
    <lineage>
        <taxon>Eukaryota</taxon>
        <taxon>Viridiplantae</taxon>
        <taxon>Streptophyta</taxon>
        <taxon>Embryophyta</taxon>
        <taxon>Tracheophyta</taxon>
        <taxon>Spermatophyta</taxon>
        <taxon>Magnoliopsida</taxon>
        <taxon>Ranunculales</taxon>
        <taxon>Ranunculaceae</taxon>
        <taxon>Thalictroideae</taxon>
        <taxon>Thalictrum</taxon>
    </lineage>
</organism>
<feature type="domain" description="PPIase FKBP-type" evidence="7">
    <location>
        <begin position="64"/>
        <end position="147"/>
    </location>
</feature>
<evidence type="ECO:0000256" key="4">
    <source>
        <dbReference type="ARBA" id="ARBA00023235"/>
    </source>
</evidence>
<accession>A0A7J6W943</accession>
<evidence type="ECO:0000256" key="6">
    <source>
        <dbReference type="SAM" id="MobiDB-lite"/>
    </source>
</evidence>
<reference evidence="8 9" key="1">
    <citation type="submission" date="2020-06" db="EMBL/GenBank/DDBJ databases">
        <title>Transcriptomic and genomic resources for Thalictrum thalictroides and T. hernandezii: Facilitating candidate gene discovery in an emerging model plant lineage.</title>
        <authorList>
            <person name="Arias T."/>
            <person name="Riano-Pachon D.M."/>
            <person name="Di Stilio V.S."/>
        </authorList>
    </citation>
    <scope>NUCLEOTIDE SEQUENCE [LARGE SCALE GENOMIC DNA]</scope>
    <source>
        <strain evidence="9">cv. WT478/WT964</strain>
        <tissue evidence="8">Leaves</tissue>
    </source>
</reference>
<name>A0A7J6W943_THATH</name>
<keyword evidence="9" id="KW-1185">Reference proteome</keyword>
<evidence type="ECO:0000256" key="1">
    <source>
        <dbReference type="ARBA" id="ARBA00000971"/>
    </source>
</evidence>
<keyword evidence="3 5" id="KW-0697">Rotamase</keyword>
<feature type="compositionally biased region" description="Basic and acidic residues" evidence="6">
    <location>
        <begin position="1"/>
        <end position="10"/>
    </location>
</feature>
<dbReference type="InterPro" id="IPR050689">
    <property type="entry name" value="FKBP-type_PPIase"/>
</dbReference>
<dbReference type="OrthoDB" id="1902587at2759"/>
<dbReference type="Gene3D" id="3.10.50.40">
    <property type="match status" value="2"/>
</dbReference>
<dbReference type="Pfam" id="PF00254">
    <property type="entry name" value="FKBP_C"/>
    <property type="match status" value="2"/>
</dbReference>
<dbReference type="EMBL" id="JABWDY010020767">
    <property type="protein sequence ID" value="KAF5192905.1"/>
    <property type="molecule type" value="Genomic_DNA"/>
</dbReference>
<sequence>MAVIKDHDLSDIEDEEDNLDEEPGEVIESAPPLMVGEEREINTSLGLKKKLLKQGHGFETPQFGDEVTVHYVSTQMDGSKLDSTRDKEKPYSFKLGDGQVMYGLDYGIVTMSKGEVALFTLPSGTVGANNVSPDSNIQFEVELLSWIAVVDICKDGGIIKKILSRGETNEQPGDLDEVTVKYQVMLDDGTVVAKTPEEGVEFYVKDGHFCPALPKVLKTMKRGEQVKLIIQPQYAFGEHGLTAENGFSTIPASSVLNMDLELVSFKPVIDVTGDTKVLKKILKEGEGSLVAEEGSTVASKYLVWILDHFFN</sequence>
<dbReference type="PROSITE" id="PS50059">
    <property type="entry name" value="FKBP_PPIASE"/>
    <property type="match status" value="2"/>
</dbReference>
<dbReference type="EC" id="5.2.1.8" evidence="2 5"/>
<evidence type="ECO:0000256" key="2">
    <source>
        <dbReference type="ARBA" id="ARBA00013194"/>
    </source>
</evidence>
<dbReference type="InterPro" id="IPR001179">
    <property type="entry name" value="PPIase_FKBP_dom"/>
</dbReference>
<feature type="region of interest" description="Disordered" evidence="6">
    <location>
        <begin position="1"/>
        <end position="26"/>
    </location>
</feature>
<proteinExistence type="predicted"/>
<evidence type="ECO:0000259" key="7">
    <source>
        <dbReference type="PROSITE" id="PS50059"/>
    </source>
</evidence>
<dbReference type="GO" id="GO:0003755">
    <property type="term" value="F:peptidyl-prolyl cis-trans isomerase activity"/>
    <property type="evidence" value="ECO:0007669"/>
    <property type="project" value="UniProtKB-KW"/>
</dbReference>
<comment type="catalytic activity">
    <reaction evidence="1 5">
        <text>[protein]-peptidylproline (omega=180) = [protein]-peptidylproline (omega=0)</text>
        <dbReference type="Rhea" id="RHEA:16237"/>
        <dbReference type="Rhea" id="RHEA-COMP:10747"/>
        <dbReference type="Rhea" id="RHEA-COMP:10748"/>
        <dbReference type="ChEBI" id="CHEBI:83833"/>
        <dbReference type="ChEBI" id="CHEBI:83834"/>
        <dbReference type="EC" id="5.2.1.8"/>
    </reaction>
</comment>
<keyword evidence="4 5" id="KW-0413">Isomerase</keyword>
<dbReference type="Proteomes" id="UP000554482">
    <property type="component" value="Unassembled WGS sequence"/>
</dbReference>